<dbReference type="AlphaFoldDB" id="A0A1M5PPI9"/>
<sequence length="240" mass="25381">MKNLYKLIALLFCIGTLSSCDNEQIFFDGGKTSVAFEQTSFNIQVPLEDLTLEIPVSSTTTSPTDRTIGVTVDADATTPGTSSEYSIGSINIPANEYVGTLAIDFTFANIGGMDGDIKNLVFSIDAPDGTFAFRETVSIVYFREIVCNDVVVTINPDNYPGETSWEITDADDMVVASGGSTGATVNLADGCYTFTIFDSFGDGICCAYGNGSYSVDCSIINHASGASFGASESTDFCVNP</sequence>
<proteinExistence type="predicted"/>
<dbReference type="PROSITE" id="PS51257">
    <property type="entry name" value="PROKAR_LIPOPROTEIN"/>
    <property type="match status" value="1"/>
</dbReference>
<evidence type="ECO:0000313" key="1">
    <source>
        <dbReference type="EMBL" id="SHH03755.1"/>
    </source>
</evidence>
<dbReference type="STRING" id="1089305.SAMN05444148_1556"/>
<accession>A0A1M5PPI9</accession>
<dbReference type="EMBL" id="FQWS01000001">
    <property type="protein sequence ID" value="SHH03755.1"/>
    <property type="molecule type" value="Genomic_DNA"/>
</dbReference>
<reference evidence="2" key="1">
    <citation type="submission" date="2016-11" db="EMBL/GenBank/DDBJ databases">
        <authorList>
            <person name="Varghese N."/>
            <person name="Submissions S."/>
        </authorList>
    </citation>
    <scope>NUCLEOTIDE SEQUENCE [LARGE SCALE GENOMIC DNA]</scope>
    <source>
        <strain evidence="2">DSM 25330</strain>
    </source>
</reference>
<dbReference type="Proteomes" id="UP000184522">
    <property type="component" value="Unassembled WGS sequence"/>
</dbReference>
<name>A0A1M5PPI9_9FLAO</name>
<organism evidence="1 2">
    <name type="scientific">Winogradskyella jejuensis</name>
    <dbReference type="NCBI Taxonomy" id="1089305"/>
    <lineage>
        <taxon>Bacteria</taxon>
        <taxon>Pseudomonadati</taxon>
        <taxon>Bacteroidota</taxon>
        <taxon>Flavobacteriia</taxon>
        <taxon>Flavobacteriales</taxon>
        <taxon>Flavobacteriaceae</taxon>
        <taxon>Winogradskyella</taxon>
    </lineage>
</organism>
<evidence type="ECO:0000313" key="2">
    <source>
        <dbReference type="Proteomes" id="UP000184522"/>
    </source>
</evidence>
<dbReference type="OrthoDB" id="6278496at2"/>
<gene>
    <name evidence="1" type="ORF">SAMN05444148_1556</name>
</gene>
<protein>
    <submittedName>
        <fullName evidence="1">Uncharacterized protein</fullName>
    </submittedName>
</protein>
<keyword evidence="2" id="KW-1185">Reference proteome</keyword>
<dbReference type="RefSeq" id="WP_073084965.1">
    <property type="nucleotide sequence ID" value="NZ_FQWS01000001.1"/>
</dbReference>